<protein>
    <submittedName>
        <fullName evidence="2">Uncharacterized protein</fullName>
    </submittedName>
</protein>
<keyword evidence="3" id="KW-1185">Reference proteome</keyword>
<accession>A0A1H2ZHI8</accession>
<evidence type="ECO:0000256" key="1">
    <source>
        <dbReference type="SAM" id="SignalP"/>
    </source>
</evidence>
<organism evidence="2 3">
    <name type="scientific">Lutibacter oricola</name>
    <dbReference type="NCBI Taxonomy" id="762486"/>
    <lineage>
        <taxon>Bacteria</taxon>
        <taxon>Pseudomonadati</taxon>
        <taxon>Bacteroidota</taxon>
        <taxon>Flavobacteriia</taxon>
        <taxon>Flavobacteriales</taxon>
        <taxon>Flavobacteriaceae</taxon>
        <taxon>Lutibacter</taxon>
    </lineage>
</organism>
<feature type="signal peptide" evidence="1">
    <location>
        <begin position="1"/>
        <end position="19"/>
    </location>
</feature>
<feature type="chain" id="PRO_5011730814" evidence="1">
    <location>
        <begin position="20"/>
        <end position="418"/>
    </location>
</feature>
<dbReference type="OrthoDB" id="1401421at2"/>
<gene>
    <name evidence="2" type="ORF">SAMN05444411_103258</name>
</gene>
<dbReference type="AlphaFoldDB" id="A0A1H2ZHI8"/>
<proteinExistence type="predicted"/>
<dbReference type="RefSeq" id="WP_090122568.1">
    <property type="nucleotide sequence ID" value="NZ_FNNJ01000003.1"/>
</dbReference>
<evidence type="ECO:0000313" key="2">
    <source>
        <dbReference type="EMBL" id="SDX16943.1"/>
    </source>
</evidence>
<evidence type="ECO:0000313" key="3">
    <source>
        <dbReference type="Proteomes" id="UP000199595"/>
    </source>
</evidence>
<reference evidence="2 3" key="1">
    <citation type="submission" date="2016-10" db="EMBL/GenBank/DDBJ databases">
        <authorList>
            <person name="de Groot N.N."/>
        </authorList>
    </citation>
    <scope>NUCLEOTIDE SEQUENCE [LARGE SCALE GENOMIC DNA]</scope>
    <source>
        <strain evidence="2 3">DSM 24956</strain>
    </source>
</reference>
<dbReference type="STRING" id="762486.SAMN05444411_103258"/>
<dbReference type="Proteomes" id="UP000199595">
    <property type="component" value="Unassembled WGS sequence"/>
</dbReference>
<keyword evidence="1" id="KW-0732">Signal</keyword>
<name>A0A1H2ZHI8_9FLAO</name>
<sequence>MKRLFITILCIAFTNTLLFAQKADVSSKEVLIKFEIPSHLKGLKTFSYEIQDEGEYWNYENSPEHYPADEYPNLASLTDGIQISGLENVTENADLQILVGFIGNQLAVNNAMISMHGTYSILLLNKENQLLYNTNEAVTLNQVVNPKKFPMNTRGERNQTKARMLTIYTQKFLGEIQHLFKETSTQKLPFGLFKKTKGGAAEAFNTESKPLIESIIANPTDAATLDKAAAYWKSQIDVDFGKKVKSKIKSKVIYANLASVSLLKNEIENTNNYYKTVKENAGMFDLWKGDYLNVLKKRDDLEALKGQELIAVNLTPKSAYKITLDQGGTFTYKDKNIEFSKIEIDRFVPAKKSGMASLDLTVKPTIYVYENTENPIEHISAEETKIVTKDGKEIIFKKDKGAIKPYLKQTGKLLESYK</sequence>
<dbReference type="EMBL" id="FNNJ01000003">
    <property type="protein sequence ID" value="SDX16943.1"/>
    <property type="molecule type" value="Genomic_DNA"/>
</dbReference>